<accession>A0ABM1EE24</accession>
<dbReference type="Pfam" id="PF02014">
    <property type="entry name" value="Reeler"/>
    <property type="match status" value="1"/>
</dbReference>
<feature type="chain" id="PRO_5045351309" evidence="2">
    <location>
        <begin position="22"/>
        <end position="209"/>
    </location>
</feature>
<dbReference type="PROSITE" id="PS51019">
    <property type="entry name" value="REELIN"/>
    <property type="match status" value="1"/>
</dbReference>
<evidence type="ECO:0000313" key="5">
    <source>
        <dbReference type="RefSeq" id="XP_014670445.1"/>
    </source>
</evidence>
<protein>
    <submittedName>
        <fullName evidence="5">Defense protein 3</fullName>
    </submittedName>
</protein>
<dbReference type="InterPro" id="IPR042307">
    <property type="entry name" value="Reeler_sf"/>
</dbReference>
<keyword evidence="4" id="KW-1185">Reference proteome</keyword>
<dbReference type="GeneID" id="106811373"/>
<proteinExistence type="predicted"/>
<name>A0ABM1EE24_PRICU</name>
<feature type="region of interest" description="Disordered" evidence="1">
    <location>
        <begin position="173"/>
        <end position="194"/>
    </location>
</feature>
<gene>
    <name evidence="5" type="primary">LOC106811373</name>
</gene>
<dbReference type="RefSeq" id="XP_014670445.1">
    <property type="nucleotide sequence ID" value="XM_014814959.1"/>
</dbReference>
<evidence type="ECO:0000313" key="4">
    <source>
        <dbReference type="Proteomes" id="UP000695022"/>
    </source>
</evidence>
<dbReference type="Proteomes" id="UP000695022">
    <property type="component" value="Unplaced"/>
</dbReference>
<keyword evidence="2" id="KW-0732">Signal</keyword>
<organism evidence="4 5">
    <name type="scientific">Priapulus caudatus</name>
    <name type="common">Priapulid worm</name>
    <dbReference type="NCBI Taxonomy" id="37621"/>
    <lineage>
        <taxon>Eukaryota</taxon>
        <taxon>Metazoa</taxon>
        <taxon>Ecdysozoa</taxon>
        <taxon>Scalidophora</taxon>
        <taxon>Priapulida</taxon>
        <taxon>Priapulimorpha</taxon>
        <taxon>Priapulimorphida</taxon>
        <taxon>Priapulidae</taxon>
        <taxon>Priapulus</taxon>
    </lineage>
</organism>
<reference evidence="5" key="1">
    <citation type="submission" date="2025-08" db="UniProtKB">
        <authorList>
            <consortium name="RefSeq"/>
        </authorList>
    </citation>
    <scope>IDENTIFICATION</scope>
</reference>
<sequence length="209" mass="22472">MAQASSTITLALLLMITLTAGYHTGAPTSRCDSMTPGHIIGSQTSEPPYTVMPDRSSYTANDIIIVTIQANNGVTFKGFMLQARDQSGASVGEFTTVDTATKLTECSGAAAVTHDDGSRKTIKSFTWKAPAEPGTGAVTFFATIVQRFTTYWVKVPSPAIAETTATEIRIIPQSDRVQNNDEEKTTGSPPSVVSNNRSILRNLWEKFFG</sequence>
<feature type="domain" description="Reelin" evidence="3">
    <location>
        <begin position="8"/>
        <end position="177"/>
    </location>
</feature>
<dbReference type="Gene3D" id="2.60.40.4060">
    <property type="entry name" value="Reeler domain"/>
    <property type="match status" value="1"/>
</dbReference>
<dbReference type="InterPro" id="IPR051237">
    <property type="entry name" value="Ferric-chelate_Red/DefProt"/>
</dbReference>
<dbReference type="PANTHER" id="PTHR45828:SF33">
    <property type="entry name" value="DOMON DOMAIN-CONTAINING PROTEIN"/>
    <property type="match status" value="1"/>
</dbReference>
<evidence type="ECO:0000259" key="3">
    <source>
        <dbReference type="PROSITE" id="PS51019"/>
    </source>
</evidence>
<feature type="signal peptide" evidence="2">
    <location>
        <begin position="1"/>
        <end position="21"/>
    </location>
</feature>
<dbReference type="InterPro" id="IPR002861">
    <property type="entry name" value="Reeler_dom"/>
</dbReference>
<dbReference type="CDD" id="cd08544">
    <property type="entry name" value="Reeler"/>
    <property type="match status" value="1"/>
</dbReference>
<evidence type="ECO:0000256" key="1">
    <source>
        <dbReference type="SAM" id="MobiDB-lite"/>
    </source>
</evidence>
<evidence type="ECO:0000256" key="2">
    <source>
        <dbReference type="SAM" id="SignalP"/>
    </source>
</evidence>
<dbReference type="PANTHER" id="PTHR45828">
    <property type="entry name" value="CYTOCHROME B561/FERRIC REDUCTASE TRANSMEMBRANE"/>
    <property type="match status" value="1"/>
</dbReference>